<sequence length="403" mass="43675">MVSSRNDGNGAHRGSTGSIEGDLILRKLEGNAQRPAAKAPPSPGGPVAQAARASGAAPSAAPQRHEIKLPTVKAPSLDNLQVTVPQDSDITQEELLMRFHELVRAHSATRERAPGEPVQLGDTVVLDTLGYAQGRLIPFSARSGFEMEMAPSDLLPGLPEGLVGTPVGGGQEVQVTLPDTYPVEHLRGVHATFLVDVVAAREVTVPDAESDAFVRKLGRGMTLEAVMESLADEIANERADDMWLEAQERVLDELVLRTEVPLTVEMVDEEIRQAWSATEARMLARKDFAPDELQESLDGWLDDPTTRLEAERRLRIAFALRAIVERDKLQLTPEKMDEVLEEAVVPFGLSLEEARRALANPATAEGVRNAALQVVAVRHVMGKAQVRFEGVPGVFSGTGKQLR</sequence>
<dbReference type="InterPro" id="IPR037041">
    <property type="entry name" value="Trigger_fac_C_sf"/>
</dbReference>
<evidence type="ECO:0000256" key="3">
    <source>
        <dbReference type="SAM" id="MobiDB-lite"/>
    </source>
</evidence>
<dbReference type="Gene3D" id="1.10.3120.10">
    <property type="entry name" value="Trigger factor, C-terminal domain"/>
    <property type="match status" value="1"/>
</dbReference>
<dbReference type="Proteomes" id="UP000256345">
    <property type="component" value="Unassembled WGS sequence"/>
</dbReference>
<accession>A0ABX9KBB2</accession>
<feature type="domain" description="Trigger factor C-terminal" evidence="4">
    <location>
        <begin position="222"/>
        <end position="378"/>
    </location>
</feature>
<dbReference type="EMBL" id="QUMU01000001">
    <property type="protein sequence ID" value="REG37420.1"/>
    <property type="molecule type" value="Genomic_DNA"/>
</dbReference>
<keyword evidence="6" id="KW-1185">Reference proteome</keyword>
<comment type="caution">
    <text evidence="5">The sequence shown here is derived from an EMBL/GenBank/DDBJ whole genome shotgun (WGS) entry which is preliminary data.</text>
</comment>
<dbReference type="InterPro" id="IPR008880">
    <property type="entry name" value="Trigger_fac_C"/>
</dbReference>
<dbReference type="InterPro" id="IPR046357">
    <property type="entry name" value="PPIase_dom_sf"/>
</dbReference>
<feature type="compositionally biased region" description="Low complexity" evidence="3">
    <location>
        <begin position="45"/>
        <end position="62"/>
    </location>
</feature>
<dbReference type="SUPFAM" id="SSF54534">
    <property type="entry name" value="FKBP-like"/>
    <property type="match status" value="1"/>
</dbReference>
<dbReference type="Gene3D" id="3.10.50.40">
    <property type="match status" value="1"/>
</dbReference>
<dbReference type="Pfam" id="PF05698">
    <property type="entry name" value="Trigger_C"/>
    <property type="match status" value="1"/>
</dbReference>
<keyword evidence="2" id="KW-0413">Isomerase</keyword>
<proteinExistence type="predicted"/>
<gene>
    <name evidence="5" type="ORF">ATI61_101404</name>
</gene>
<evidence type="ECO:0000313" key="6">
    <source>
        <dbReference type="Proteomes" id="UP000256345"/>
    </source>
</evidence>
<evidence type="ECO:0000256" key="1">
    <source>
        <dbReference type="ARBA" id="ARBA00023110"/>
    </source>
</evidence>
<keyword evidence="1" id="KW-0697">Rotamase</keyword>
<dbReference type="RefSeq" id="WP_053066807.1">
    <property type="nucleotide sequence ID" value="NZ_CP011509.1"/>
</dbReference>
<name>A0ABX9KBB2_9BACT</name>
<organism evidence="5 6">
    <name type="scientific">Archangium gephyra</name>
    <dbReference type="NCBI Taxonomy" id="48"/>
    <lineage>
        <taxon>Bacteria</taxon>
        <taxon>Pseudomonadati</taxon>
        <taxon>Myxococcota</taxon>
        <taxon>Myxococcia</taxon>
        <taxon>Myxococcales</taxon>
        <taxon>Cystobacterineae</taxon>
        <taxon>Archangiaceae</taxon>
        <taxon>Archangium</taxon>
    </lineage>
</organism>
<protein>
    <submittedName>
        <fullName evidence="5">Trigger factor</fullName>
    </submittedName>
</protein>
<evidence type="ECO:0000313" key="5">
    <source>
        <dbReference type="EMBL" id="REG37420.1"/>
    </source>
</evidence>
<evidence type="ECO:0000259" key="4">
    <source>
        <dbReference type="Pfam" id="PF05698"/>
    </source>
</evidence>
<feature type="region of interest" description="Disordered" evidence="3">
    <location>
        <begin position="1"/>
        <end position="63"/>
    </location>
</feature>
<evidence type="ECO:0000256" key="2">
    <source>
        <dbReference type="ARBA" id="ARBA00023235"/>
    </source>
</evidence>
<dbReference type="InterPro" id="IPR027304">
    <property type="entry name" value="Trigger_fact/SurA_dom_sf"/>
</dbReference>
<dbReference type="SUPFAM" id="SSF109998">
    <property type="entry name" value="Triger factor/SurA peptide-binding domain-like"/>
    <property type="match status" value="1"/>
</dbReference>
<reference evidence="5 6" key="1">
    <citation type="submission" date="2018-08" db="EMBL/GenBank/DDBJ databases">
        <title>Genomic Encyclopedia of Archaeal and Bacterial Type Strains, Phase II (KMG-II): from individual species to whole genera.</title>
        <authorList>
            <person name="Goeker M."/>
        </authorList>
    </citation>
    <scope>NUCLEOTIDE SEQUENCE [LARGE SCALE GENOMIC DNA]</scope>
    <source>
        <strain evidence="5 6">DSM 2261</strain>
    </source>
</reference>